<reference evidence="1 2" key="1">
    <citation type="submission" date="2019-05" db="EMBL/GenBank/DDBJ databases">
        <title>Draft genome sequence of Nonomuraea zeae DSM 100528.</title>
        <authorList>
            <person name="Saricaoglu S."/>
            <person name="Isik K."/>
        </authorList>
    </citation>
    <scope>NUCLEOTIDE SEQUENCE [LARGE SCALE GENOMIC DNA]</scope>
    <source>
        <strain evidence="1 2">DSM 100528</strain>
    </source>
</reference>
<proteinExistence type="predicted"/>
<comment type="caution">
    <text evidence="1">The sequence shown here is derived from an EMBL/GenBank/DDBJ whole genome shotgun (WGS) entry which is preliminary data.</text>
</comment>
<gene>
    <name evidence="1" type="ORF">ETD85_02645</name>
</gene>
<name>A0A5S4H1E4_9ACTN</name>
<dbReference type="EMBL" id="VCKX01000005">
    <property type="protein sequence ID" value="TMR38997.1"/>
    <property type="molecule type" value="Genomic_DNA"/>
</dbReference>
<protein>
    <submittedName>
        <fullName evidence="1">Uncharacterized protein</fullName>
    </submittedName>
</protein>
<dbReference type="Proteomes" id="UP000306628">
    <property type="component" value="Unassembled WGS sequence"/>
</dbReference>
<keyword evidence="2" id="KW-1185">Reference proteome</keyword>
<dbReference type="AlphaFoldDB" id="A0A5S4H1E4"/>
<accession>A0A5S4H1E4</accession>
<evidence type="ECO:0000313" key="1">
    <source>
        <dbReference type="EMBL" id="TMR38997.1"/>
    </source>
</evidence>
<evidence type="ECO:0000313" key="2">
    <source>
        <dbReference type="Proteomes" id="UP000306628"/>
    </source>
</evidence>
<dbReference type="RefSeq" id="WP_138687962.1">
    <property type="nucleotide sequence ID" value="NZ_JBHSAZ010000013.1"/>
</dbReference>
<dbReference type="OrthoDB" id="3540160at2"/>
<sequence>MRRETFSYFVPPAGVRVGTTFTLPDGREVRFEVSLIAADDAFHVAGGITAEDDLLLELPLKSLPGIHDALAALDDYAGDVTAPAARMLDGLLDEIV</sequence>
<organism evidence="1 2">
    <name type="scientific">Nonomuraea zeae</name>
    <dbReference type="NCBI Taxonomy" id="1642303"/>
    <lineage>
        <taxon>Bacteria</taxon>
        <taxon>Bacillati</taxon>
        <taxon>Actinomycetota</taxon>
        <taxon>Actinomycetes</taxon>
        <taxon>Streptosporangiales</taxon>
        <taxon>Streptosporangiaceae</taxon>
        <taxon>Nonomuraea</taxon>
    </lineage>
</organism>